<accession>A0ABP8GXP8</accession>
<organism evidence="1 2">
    <name type="scientific">Variovorax defluvii</name>
    <dbReference type="NCBI Taxonomy" id="913761"/>
    <lineage>
        <taxon>Bacteria</taxon>
        <taxon>Pseudomonadati</taxon>
        <taxon>Pseudomonadota</taxon>
        <taxon>Betaproteobacteria</taxon>
        <taxon>Burkholderiales</taxon>
        <taxon>Comamonadaceae</taxon>
        <taxon>Variovorax</taxon>
    </lineage>
</organism>
<proteinExistence type="predicted"/>
<gene>
    <name evidence="1" type="ORF">GCM10023165_05630</name>
</gene>
<evidence type="ECO:0008006" key="3">
    <source>
        <dbReference type="Google" id="ProtNLM"/>
    </source>
</evidence>
<comment type="caution">
    <text evidence="1">The sequence shown here is derived from an EMBL/GenBank/DDBJ whole genome shotgun (WGS) entry which is preliminary data.</text>
</comment>
<dbReference type="EMBL" id="BAABGJ010000003">
    <property type="protein sequence ID" value="GAA4331433.1"/>
    <property type="molecule type" value="Genomic_DNA"/>
</dbReference>
<name>A0ABP8GXP8_9BURK</name>
<keyword evidence="2" id="KW-1185">Reference proteome</keyword>
<evidence type="ECO:0000313" key="2">
    <source>
        <dbReference type="Proteomes" id="UP001500975"/>
    </source>
</evidence>
<protein>
    <recommendedName>
        <fullName evidence="3">Carboxypeptidase regulatory-like domain-containing protein</fullName>
    </recommendedName>
</protein>
<evidence type="ECO:0000313" key="1">
    <source>
        <dbReference type="EMBL" id="GAA4331433.1"/>
    </source>
</evidence>
<reference evidence="2" key="1">
    <citation type="journal article" date="2019" name="Int. J. Syst. Evol. Microbiol.">
        <title>The Global Catalogue of Microorganisms (GCM) 10K type strain sequencing project: providing services to taxonomists for standard genome sequencing and annotation.</title>
        <authorList>
            <consortium name="The Broad Institute Genomics Platform"/>
            <consortium name="The Broad Institute Genome Sequencing Center for Infectious Disease"/>
            <person name="Wu L."/>
            <person name="Ma J."/>
        </authorList>
    </citation>
    <scope>NUCLEOTIDE SEQUENCE [LARGE SCALE GENOMIC DNA]</scope>
    <source>
        <strain evidence="2">JCM 17804</strain>
    </source>
</reference>
<dbReference type="Proteomes" id="UP001500975">
    <property type="component" value="Unassembled WGS sequence"/>
</dbReference>
<sequence length="67" mass="7548">MLDRRYVARTDAQGFYSFAQVAAGPHELELIQDNLPLPWSSAGAASQRTEVRVRDTVSVDFPVQKER</sequence>